<protein>
    <submittedName>
        <fullName evidence="3">39S ribosomal protein L2, mitochondrial</fullName>
    </submittedName>
</protein>
<dbReference type="EMBL" id="UYRT01100095">
    <property type="protein sequence ID" value="VDN42406.1"/>
    <property type="molecule type" value="Genomic_DNA"/>
</dbReference>
<organism evidence="3">
    <name type="scientific">Gongylonema pulchrum</name>
    <dbReference type="NCBI Taxonomy" id="637853"/>
    <lineage>
        <taxon>Eukaryota</taxon>
        <taxon>Metazoa</taxon>
        <taxon>Ecdysozoa</taxon>
        <taxon>Nematoda</taxon>
        <taxon>Chromadorea</taxon>
        <taxon>Rhabditida</taxon>
        <taxon>Spirurina</taxon>
        <taxon>Spiruromorpha</taxon>
        <taxon>Spiruroidea</taxon>
        <taxon>Gongylonematidae</taxon>
        <taxon>Gongylonema</taxon>
    </lineage>
</organism>
<reference evidence="1 2" key="2">
    <citation type="submission" date="2018-11" db="EMBL/GenBank/DDBJ databases">
        <authorList>
            <consortium name="Pathogen Informatics"/>
        </authorList>
    </citation>
    <scope>NUCLEOTIDE SEQUENCE [LARGE SCALE GENOMIC DNA]</scope>
</reference>
<dbReference type="AlphaFoldDB" id="A0A183ET20"/>
<keyword evidence="2" id="KW-1185">Reference proteome</keyword>
<gene>
    <name evidence="1" type="ORF">GPUH_LOCUS24110</name>
</gene>
<dbReference type="OrthoDB" id="5907282at2759"/>
<dbReference type="WBParaSite" id="GPUH_0002414101-mRNA-1">
    <property type="protein sequence ID" value="GPUH_0002414101-mRNA-1"/>
    <property type="gene ID" value="GPUH_0002414101"/>
</dbReference>
<name>A0A183ET20_9BILA</name>
<proteinExistence type="predicted"/>
<evidence type="ECO:0000313" key="1">
    <source>
        <dbReference type="EMBL" id="VDN42406.1"/>
    </source>
</evidence>
<evidence type="ECO:0000313" key="3">
    <source>
        <dbReference type="WBParaSite" id="GPUH_0002414101-mRNA-1"/>
    </source>
</evidence>
<accession>A0A183ET20</accession>
<dbReference type="Proteomes" id="UP000271098">
    <property type="component" value="Unassembled WGS sequence"/>
</dbReference>
<evidence type="ECO:0000313" key="2">
    <source>
        <dbReference type="Proteomes" id="UP000271098"/>
    </source>
</evidence>
<sequence length="182" mass="20527">MTGLQPPFFRIRSLSRHHSILLSRRITVVTPKGDITGGPYTAVVTPARKHLILPEKMYQNVMINLHAKKGKTIVKCKYGDAIPHLGMPGSKYCHVMLRSSHRTWYERKNEIVLGMPFMYEYCLHLNDIDGTIAFSNPLRFNINDPKLDVPIVEKPDVVHVISPDETAIPAMSPRSLGKANSI</sequence>
<reference evidence="3" key="1">
    <citation type="submission" date="2016-06" db="UniProtKB">
        <authorList>
            <consortium name="WormBaseParasite"/>
        </authorList>
    </citation>
    <scope>IDENTIFICATION</scope>
</reference>